<keyword evidence="3" id="KW-1185">Reference proteome</keyword>
<dbReference type="Proteomes" id="UP001239445">
    <property type="component" value="Unassembled WGS sequence"/>
</dbReference>
<evidence type="ECO:0000313" key="3">
    <source>
        <dbReference type="Proteomes" id="UP001239445"/>
    </source>
</evidence>
<proteinExistence type="predicted"/>
<gene>
    <name evidence="2" type="ORF">QBC47DRAFT_91821</name>
</gene>
<dbReference type="EMBL" id="MU839845">
    <property type="protein sequence ID" value="KAK1750669.1"/>
    <property type="molecule type" value="Genomic_DNA"/>
</dbReference>
<feature type="compositionally biased region" description="Low complexity" evidence="1">
    <location>
        <begin position="238"/>
        <end position="254"/>
    </location>
</feature>
<feature type="region of interest" description="Disordered" evidence="1">
    <location>
        <begin position="227"/>
        <end position="294"/>
    </location>
</feature>
<accession>A0AAJ0B2V5</accession>
<feature type="compositionally biased region" description="Polar residues" evidence="1">
    <location>
        <begin position="255"/>
        <end position="267"/>
    </location>
</feature>
<comment type="caution">
    <text evidence="2">The sequence shown here is derived from an EMBL/GenBank/DDBJ whole genome shotgun (WGS) entry which is preliminary data.</text>
</comment>
<evidence type="ECO:0000256" key="1">
    <source>
        <dbReference type="SAM" id="MobiDB-lite"/>
    </source>
</evidence>
<feature type="compositionally biased region" description="Low complexity" evidence="1">
    <location>
        <begin position="270"/>
        <end position="280"/>
    </location>
</feature>
<protein>
    <submittedName>
        <fullName evidence="2">Uncharacterized protein</fullName>
    </submittedName>
</protein>
<reference evidence="2" key="1">
    <citation type="submission" date="2023-06" db="EMBL/GenBank/DDBJ databases">
        <title>Genome-scale phylogeny and comparative genomics of the fungal order Sordariales.</title>
        <authorList>
            <consortium name="Lawrence Berkeley National Laboratory"/>
            <person name="Hensen N."/>
            <person name="Bonometti L."/>
            <person name="Westerberg I."/>
            <person name="Brannstrom I.O."/>
            <person name="Guillou S."/>
            <person name="Cros-Aarteil S."/>
            <person name="Calhoun S."/>
            <person name="Haridas S."/>
            <person name="Kuo A."/>
            <person name="Mondo S."/>
            <person name="Pangilinan J."/>
            <person name="Riley R."/>
            <person name="Labutti K."/>
            <person name="Andreopoulos B."/>
            <person name="Lipzen A."/>
            <person name="Chen C."/>
            <person name="Yanf M."/>
            <person name="Daum C."/>
            <person name="Ng V."/>
            <person name="Clum A."/>
            <person name="Steindorff A."/>
            <person name="Ohm R."/>
            <person name="Martin F."/>
            <person name="Silar P."/>
            <person name="Natvig D."/>
            <person name="Lalanne C."/>
            <person name="Gautier V."/>
            <person name="Ament-Velasquez S.L."/>
            <person name="Kruys A."/>
            <person name="Hutchinson M.I."/>
            <person name="Powell A.J."/>
            <person name="Barry K."/>
            <person name="Miller A.N."/>
            <person name="Grigoriev I.V."/>
            <person name="Debuchy R."/>
            <person name="Gladieux P."/>
            <person name="Thoren M.H."/>
            <person name="Johannesson H."/>
        </authorList>
    </citation>
    <scope>NUCLEOTIDE SEQUENCE</scope>
    <source>
        <strain evidence="2">PSN4</strain>
    </source>
</reference>
<name>A0AAJ0B2V5_9PEZI</name>
<sequence length="294" mass="32035">MSFFTGPPPPIKTRYPVEEPVIDFECGRLSWRVNWLNTHGLPQDPTISLGECYQPGINFLRMMDAAARALSTMRKNVDWGKGQGEPVLGDPVWTMGWAIEGFEDALNKTSRVCIAVSANIAHLVAAGRFIDCLRVPMPVIVPDLPPLSTGYDRYDVYFWHTFLGNLEEINIAWNWTEPPIPGLKSDFTLIHNAIREGRGFYTKLLWYIDMEEKGFITPATDTIAASTDHDTAQSNSSPAPGFTAPATGTTAAGTNRDTAQSNSSLGQGFTAPATNTTAASTDHDTAQGNSSPVP</sequence>
<dbReference type="AlphaFoldDB" id="A0AAJ0B2V5"/>
<evidence type="ECO:0000313" key="2">
    <source>
        <dbReference type="EMBL" id="KAK1750669.1"/>
    </source>
</evidence>
<organism evidence="2 3">
    <name type="scientific">Echria macrotheca</name>
    <dbReference type="NCBI Taxonomy" id="438768"/>
    <lineage>
        <taxon>Eukaryota</taxon>
        <taxon>Fungi</taxon>
        <taxon>Dikarya</taxon>
        <taxon>Ascomycota</taxon>
        <taxon>Pezizomycotina</taxon>
        <taxon>Sordariomycetes</taxon>
        <taxon>Sordariomycetidae</taxon>
        <taxon>Sordariales</taxon>
        <taxon>Schizotheciaceae</taxon>
        <taxon>Echria</taxon>
    </lineage>
</organism>